<reference evidence="1 2" key="1">
    <citation type="journal article" date="2019" name="Genome Biol. Evol.">
        <title>Day and night: Metabolic profiles and evolutionary relationships of six axenic non-marine cyanobacteria.</title>
        <authorList>
            <person name="Will S.E."/>
            <person name="Henke P."/>
            <person name="Boedeker C."/>
            <person name="Huang S."/>
            <person name="Brinkmann H."/>
            <person name="Rohde M."/>
            <person name="Jarek M."/>
            <person name="Friedl T."/>
            <person name="Seufert S."/>
            <person name="Schumacher M."/>
            <person name="Overmann J."/>
            <person name="Neumann-Schaal M."/>
            <person name="Petersen J."/>
        </authorList>
    </citation>
    <scope>NUCLEOTIDE SEQUENCE [LARGE SCALE GENOMIC DNA]</scope>
    <source>
        <strain evidence="1 2">PCC 6912</strain>
    </source>
</reference>
<dbReference type="OrthoDB" id="8478474at2"/>
<dbReference type="STRING" id="211165.GCA_000317285_01557"/>
<dbReference type="AlphaFoldDB" id="A0A3S0XSL1"/>
<accession>A0A3S0XSL1</accession>
<keyword evidence="2" id="KW-1185">Reference proteome</keyword>
<evidence type="ECO:0000313" key="1">
    <source>
        <dbReference type="EMBL" id="RUR79678.1"/>
    </source>
</evidence>
<comment type="caution">
    <text evidence="1">The sequence shown here is derived from an EMBL/GenBank/DDBJ whole genome shotgun (WGS) entry which is preliminary data.</text>
</comment>
<dbReference type="RefSeq" id="WP_016877360.1">
    <property type="nucleotide sequence ID" value="NZ_AJLN01000051.1"/>
</dbReference>
<organism evidence="1 2">
    <name type="scientific">Chlorogloeopsis fritschii PCC 6912</name>
    <dbReference type="NCBI Taxonomy" id="211165"/>
    <lineage>
        <taxon>Bacteria</taxon>
        <taxon>Bacillati</taxon>
        <taxon>Cyanobacteriota</taxon>
        <taxon>Cyanophyceae</taxon>
        <taxon>Nostocales</taxon>
        <taxon>Chlorogloeopsidaceae</taxon>
        <taxon>Chlorogloeopsis</taxon>
    </lineage>
</organism>
<name>A0A3S0XSL1_CHLFR</name>
<sequence length="383" mass="42836">MQNITTRITAIVPRLPPAVNGVGDYGLNIAKQMRQDFGVDTNFLIGDPNWSGEAIVEGFPVQQVKEQSSQALLQLLSSHEYSTRVVLLHYVGYGYAKRGCPVWLVEGLEHWRKVVTSHSLVTMFHEIYAFGPIWTSQFWTSPLQRNLATRLVRLSDRCLTSKQGYAEIIAKLSQGKHSQIPTLPVFSNVGEPKNLTPLSERPRRLVVFGGRGRRSRVYQQSQLALQRTCRDLGIEEILDIGPALDFEIQSINGIPVVKLGVRSASEISSFLLSSVAGFFNYHTEYLTKSGIFAAYCAHRLLPIGTWNKGQNVDGLEAGKHYWLGDKYERIMNLSEAQIVADNAYAWYQKHQLSVQAHTFFAYLGGNLSGSDNIINQVSSVGFN</sequence>
<dbReference type="Proteomes" id="UP000268857">
    <property type="component" value="Unassembled WGS sequence"/>
</dbReference>
<proteinExistence type="predicted"/>
<protein>
    <recommendedName>
        <fullName evidence="3">Glycosyl transferase</fullName>
    </recommendedName>
</protein>
<evidence type="ECO:0000313" key="2">
    <source>
        <dbReference type="Proteomes" id="UP000268857"/>
    </source>
</evidence>
<dbReference type="SUPFAM" id="SSF53756">
    <property type="entry name" value="UDP-Glycosyltransferase/glycogen phosphorylase"/>
    <property type="match status" value="1"/>
</dbReference>
<evidence type="ECO:0008006" key="3">
    <source>
        <dbReference type="Google" id="ProtNLM"/>
    </source>
</evidence>
<dbReference type="EMBL" id="RSCJ01000012">
    <property type="protein sequence ID" value="RUR79678.1"/>
    <property type="molecule type" value="Genomic_DNA"/>
</dbReference>
<gene>
    <name evidence="1" type="ORF">PCC6912_32140</name>
</gene>